<reference evidence="2 3" key="1">
    <citation type="submission" date="2020-07" db="EMBL/GenBank/DDBJ databases">
        <title>Genomic Encyclopedia of Type Strains, Phase IV (KMG-V): Genome sequencing to study the core and pangenomes of soil and plant-associated prokaryotes.</title>
        <authorList>
            <person name="Whitman W."/>
        </authorList>
    </citation>
    <scope>NUCLEOTIDE SEQUENCE [LARGE SCALE GENOMIC DNA]</scope>
    <source>
        <strain evidence="2 3">M8UP22</strain>
    </source>
</reference>
<gene>
    <name evidence="2" type="ORF">HDF08_002833</name>
</gene>
<accession>A0A852VHR6</accession>
<name>A0A852VHR6_9BACT</name>
<dbReference type="AlphaFoldDB" id="A0A852VHR6"/>
<comment type="caution">
    <text evidence="2">The sequence shown here is derived from an EMBL/GenBank/DDBJ whole genome shotgun (WGS) entry which is preliminary data.</text>
</comment>
<evidence type="ECO:0000259" key="1">
    <source>
        <dbReference type="Pfam" id="PF25183"/>
    </source>
</evidence>
<dbReference type="SUPFAM" id="SSF49452">
    <property type="entry name" value="Starch-binding domain-like"/>
    <property type="match status" value="1"/>
</dbReference>
<dbReference type="Proteomes" id="UP000564385">
    <property type="component" value="Unassembled WGS sequence"/>
</dbReference>
<evidence type="ECO:0000313" key="3">
    <source>
        <dbReference type="Proteomes" id="UP000564385"/>
    </source>
</evidence>
<dbReference type="Pfam" id="PF25183">
    <property type="entry name" value="OMP_b-brl_4"/>
    <property type="match status" value="1"/>
</dbReference>
<sequence>MSTFSKLLAALKELQNFPQPFRRNALIVFLFTFAISPQFLAAQTGGRIAGAVKDATGALIPEGQVVLVNTETGVKQTAVTGSDGVFTFAAVPVGHYALDVTMDGFNPYRQTANLKIDVNTALTIDVVLKVADSSQTINVIENTAEVHTTDTQIGQTIESKQVVDIPLNGRSYTDLLAVQAGVSPITTSGAGNTISGGGFGTVPAAGQANTGQFSIHGQRESDNAYDLNGASVQETIGQQAGIIPNLDSIAEFRILSSNVDAEYGSFTGGIINVVTKSGTNNFHGNLFEFFRNTHLDARNYFSPERAAFHQNQYGGTFGGPIRKEKIFFFTDYQGQRYIQGIETGFVSVPSMANRNGDFGSASAFTGTVNGPYLAKILSQRLGQQVTQGESFAQVFPNGVIPRSAWGAAPTRLLQYIPEPNGGVNQFSTGAYKRRINDDKTAGRVDFNSSRFGTSSIYYFNDRYNLDDPYPSGLGGATLPGNGFAYDAASFGLDQTLVFSNIHTFGAKTVNEARFGITCRCRTMASMPLASTCPTTMAPATSLTIIRATAGPISISLLSRRML</sequence>
<dbReference type="SUPFAM" id="SSF56935">
    <property type="entry name" value="Porins"/>
    <property type="match status" value="1"/>
</dbReference>
<feature type="domain" description="TonB-dependent transporter Oar-like beta-barrel" evidence="1">
    <location>
        <begin position="274"/>
        <end position="518"/>
    </location>
</feature>
<dbReference type="GO" id="GO:0030246">
    <property type="term" value="F:carbohydrate binding"/>
    <property type="evidence" value="ECO:0007669"/>
    <property type="project" value="InterPro"/>
</dbReference>
<proteinExistence type="predicted"/>
<protein>
    <recommendedName>
        <fullName evidence="1">TonB-dependent transporter Oar-like beta-barrel domain-containing protein</fullName>
    </recommendedName>
</protein>
<dbReference type="InterPro" id="IPR013784">
    <property type="entry name" value="Carb-bd-like_fold"/>
</dbReference>
<evidence type="ECO:0000313" key="2">
    <source>
        <dbReference type="EMBL" id="NYF90731.1"/>
    </source>
</evidence>
<organism evidence="2 3">
    <name type="scientific">Tunturiibacter lichenicola</name>
    <dbReference type="NCBI Taxonomy" id="2051959"/>
    <lineage>
        <taxon>Bacteria</taxon>
        <taxon>Pseudomonadati</taxon>
        <taxon>Acidobacteriota</taxon>
        <taxon>Terriglobia</taxon>
        <taxon>Terriglobales</taxon>
        <taxon>Acidobacteriaceae</taxon>
        <taxon>Tunturiibacter</taxon>
    </lineage>
</organism>
<dbReference type="EMBL" id="JACCCU010000002">
    <property type="protein sequence ID" value="NYF90731.1"/>
    <property type="molecule type" value="Genomic_DNA"/>
</dbReference>
<dbReference type="Pfam" id="PF13620">
    <property type="entry name" value="CarboxypepD_reg"/>
    <property type="match status" value="1"/>
</dbReference>
<dbReference type="Gene3D" id="2.60.40.1120">
    <property type="entry name" value="Carboxypeptidase-like, regulatory domain"/>
    <property type="match status" value="1"/>
</dbReference>
<dbReference type="InterPro" id="IPR057601">
    <property type="entry name" value="Oar-like_b-barrel"/>
</dbReference>